<accession>A0A8K0HU10</accession>
<keyword evidence="1" id="KW-0479">Metal-binding</keyword>
<dbReference type="EMBL" id="CM017872">
    <property type="protein sequence ID" value="KAG1326474.1"/>
    <property type="molecule type" value="Genomic_DNA"/>
</dbReference>
<dbReference type="OrthoDB" id="510307at2759"/>
<evidence type="ECO:0000256" key="1">
    <source>
        <dbReference type="ARBA" id="ARBA00022723"/>
    </source>
</evidence>
<dbReference type="InterPro" id="IPR039461">
    <property type="entry name" value="Peptidase_M49"/>
</dbReference>
<keyword evidence="4" id="KW-1185">Reference proteome</keyword>
<dbReference type="PANTHER" id="PTHR23422">
    <property type="entry name" value="DIPEPTIDYL PEPTIDASE III-RELATED"/>
    <property type="match status" value="1"/>
</dbReference>
<proteinExistence type="predicted"/>
<name>A0A8K0HU10_COCNU</name>
<gene>
    <name evidence="3" type="ORF">COCNU_01G004080</name>
</gene>
<reference evidence="3" key="2">
    <citation type="submission" date="2019-07" db="EMBL/GenBank/DDBJ databases">
        <authorList>
            <person name="Yang Y."/>
            <person name="Bocs S."/>
            <person name="Baudouin L."/>
        </authorList>
    </citation>
    <scope>NUCLEOTIDE SEQUENCE</scope>
    <source>
        <tissue evidence="3">Spear leaf of Hainan Tall coconut</tissue>
    </source>
</reference>
<evidence type="ECO:0000313" key="3">
    <source>
        <dbReference type="EMBL" id="KAG1326474.1"/>
    </source>
</evidence>
<dbReference type="AlphaFoldDB" id="A0A8K0HU10"/>
<dbReference type="GO" id="GO:0008239">
    <property type="term" value="F:dipeptidyl-peptidase activity"/>
    <property type="evidence" value="ECO:0007669"/>
    <property type="project" value="TreeGrafter"/>
</dbReference>
<dbReference type="PANTHER" id="PTHR23422:SF9">
    <property type="entry name" value="ZN-DEPENDENT HYDROLASE"/>
    <property type="match status" value="1"/>
</dbReference>
<dbReference type="GO" id="GO:0046872">
    <property type="term" value="F:metal ion binding"/>
    <property type="evidence" value="ECO:0007669"/>
    <property type="project" value="UniProtKB-KW"/>
</dbReference>
<reference evidence="3" key="1">
    <citation type="journal article" date="2017" name="Gigascience">
        <title>The genome draft of coconut (Cocos nucifera).</title>
        <authorList>
            <person name="Xiao Y."/>
            <person name="Xu P."/>
            <person name="Fan H."/>
            <person name="Baudouin L."/>
            <person name="Xia W."/>
            <person name="Bocs S."/>
            <person name="Xu J."/>
            <person name="Li Q."/>
            <person name="Guo A."/>
            <person name="Zhou L."/>
            <person name="Li J."/>
            <person name="Wu Y."/>
            <person name="Ma Z."/>
            <person name="Armero A."/>
            <person name="Issali A.E."/>
            <person name="Liu N."/>
            <person name="Peng M."/>
            <person name="Yang Y."/>
        </authorList>
    </citation>
    <scope>NUCLEOTIDE SEQUENCE</scope>
    <source>
        <tissue evidence="3">Spear leaf of Hainan Tall coconut</tissue>
    </source>
</reference>
<evidence type="ECO:0000313" key="4">
    <source>
        <dbReference type="Proteomes" id="UP000797356"/>
    </source>
</evidence>
<protein>
    <submittedName>
        <fullName evidence="3">Putative Nudix hydrolase 3</fullName>
    </submittedName>
</protein>
<dbReference type="GO" id="GO:0005737">
    <property type="term" value="C:cytoplasm"/>
    <property type="evidence" value="ECO:0007669"/>
    <property type="project" value="TreeGrafter"/>
</dbReference>
<comment type="caution">
    <text evidence="3">The sequence shown here is derived from an EMBL/GenBank/DDBJ whole genome shotgun (WGS) entry which is preliminary data.</text>
</comment>
<organism evidence="3 4">
    <name type="scientific">Cocos nucifera</name>
    <name type="common">Coconut palm</name>
    <dbReference type="NCBI Taxonomy" id="13894"/>
    <lineage>
        <taxon>Eukaryota</taxon>
        <taxon>Viridiplantae</taxon>
        <taxon>Streptophyta</taxon>
        <taxon>Embryophyta</taxon>
        <taxon>Tracheophyta</taxon>
        <taxon>Spermatophyta</taxon>
        <taxon>Magnoliopsida</taxon>
        <taxon>Liliopsida</taxon>
        <taxon>Arecaceae</taxon>
        <taxon>Arecoideae</taxon>
        <taxon>Cocoseae</taxon>
        <taxon>Attaleinae</taxon>
        <taxon>Cocos</taxon>
    </lineage>
</organism>
<dbReference type="Proteomes" id="UP000797356">
    <property type="component" value="Chromosome 1"/>
</dbReference>
<evidence type="ECO:0000256" key="2">
    <source>
        <dbReference type="ARBA" id="ARBA00022801"/>
    </source>
</evidence>
<keyword evidence="2 3" id="KW-0378">Hydrolase</keyword>
<sequence length="508" mass="58234">MDDPTVDLHERRYKDNTEARSLILQKQLSRYAPIHLAPELTGLSEADREALSYILRASMVMDEIFYTQVWYSNPMLRDWLKEHSNASKLDQLKWMYYSINKSPWSCLDENKAFLTTADSSLKLLVDSTKPVSGWKGIEYRVAFPVVKPPGANFYPPDMDKMVFDMCRAVSPFARQEFELWKQSLSDSEQKAATGFFTVIRRHDDTSFFAASHSKDHVASMEPLKSNNLFVVPFSQEYRTFLVKAAELLHSAAELSDSSSRSNNEPFTSLGCFTFQAYRYHFRIEQPTILFHFKCVLNLGFEGTFEYFMHFELFIRTFKREYKFLDSKLDVTIGPYETYEDALFGYKIFFSVSVLPPPLFNSLNSSVYSATVTAPAEVVEAFQKFDCHNYLAVLSCIIKATFEAFVGIRDDIATSQVKLFGDHLQELQEFHSALEEAKADIVGLWALKFLIKQVEGVVESLSREILTIQARGDKNAAMSLLQSYAKITQPLSIALEKLERIQAWISLTI</sequence>